<sequence>MQLSINANIKKPSIPFLRCQSFDRHLFDHHKGSGQTGIRKNSGHSRFDKRSPLLSEHVTMTVNVYRMGRRRATGLPELTGFQCWMYITEGED</sequence>
<keyword evidence="3" id="KW-1185">Reference proteome</keyword>
<proteinExistence type="predicted"/>
<protein>
    <submittedName>
        <fullName evidence="2">Uncharacterized protein</fullName>
    </submittedName>
</protein>
<comment type="caution">
    <text evidence="2">The sequence shown here is derived from an EMBL/GenBank/DDBJ whole genome shotgun (WGS) entry which is preliminary data.</text>
</comment>
<reference evidence="2 3" key="1">
    <citation type="submission" date="2021-06" db="EMBL/GenBank/DDBJ databases">
        <title>Caerostris extrusa draft genome.</title>
        <authorList>
            <person name="Kono N."/>
            <person name="Arakawa K."/>
        </authorList>
    </citation>
    <scope>NUCLEOTIDE SEQUENCE [LARGE SCALE GENOMIC DNA]</scope>
</reference>
<dbReference type="EMBL" id="BPLR01013275">
    <property type="protein sequence ID" value="GIY60078.1"/>
    <property type="molecule type" value="Genomic_DNA"/>
</dbReference>
<accession>A0AAV4UQR0</accession>
<gene>
    <name evidence="2" type="ORF">CEXT_79521</name>
</gene>
<dbReference type="AlphaFoldDB" id="A0AAV4UQR0"/>
<organism evidence="2 3">
    <name type="scientific">Caerostris extrusa</name>
    <name type="common">Bark spider</name>
    <name type="synonym">Caerostris bankana</name>
    <dbReference type="NCBI Taxonomy" id="172846"/>
    <lineage>
        <taxon>Eukaryota</taxon>
        <taxon>Metazoa</taxon>
        <taxon>Ecdysozoa</taxon>
        <taxon>Arthropoda</taxon>
        <taxon>Chelicerata</taxon>
        <taxon>Arachnida</taxon>
        <taxon>Araneae</taxon>
        <taxon>Araneomorphae</taxon>
        <taxon>Entelegynae</taxon>
        <taxon>Araneoidea</taxon>
        <taxon>Araneidae</taxon>
        <taxon>Caerostris</taxon>
    </lineage>
</organism>
<evidence type="ECO:0000256" key="1">
    <source>
        <dbReference type="SAM" id="MobiDB-lite"/>
    </source>
</evidence>
<dbReference type="Proteomes" id="UP001054945">
    <property type="component" value="Unassembled WGS sequence"/>
</dbReference>
<name>A0AAV4UQR0_CAEEX</name>
<evidence type="ECO:0000313" key="3">
    <source>
        <dbReference type="Proteomes" id="UP001054945"/>
    </source>
</evidence>
<feature type="region of interest" description="Disordered" evidence="1">
    <location>
        <begin position="31"/>
        <end position="50"/>
    </location>
</feature>
<evidence type="ECO:0000313" key="2">
    <source>
        <dbReference type="EMBL" id="GIY60078.1"/>
    </source>
</evidence>